<evidence type="ECO:0000256" key="1">
    <source>
        <dbReference type="SAM" id="Phobius"/>
    </source>
</evidence>
<reference evidence="3 4" key="1">
    <citation type="submission" date="2019-02" db="EMBL/GenBank/DDBJ databases">
        <authorList>
            <person name="Sun L."/>
            <person name="Pan D."/>
            <person name="Wu X."/>
        </authorList>
    </citation>
    <scope>NUCLEOTIDE SEQUENCE [LARGE SCALE GENOMIC DNA]</scope>
    <source>
        <strain evidence="3 4">JW-1</strain>
    </source>
</reference>
<dbReference type="SUPFAM" id="SSF81324">
    <property type="entry name" value="Voltage-gated potassium channels"/>
    <property type="match status" value="1"/>
</dbReference>
<dbReference type="KEGG" id="ltr:EVS81_00815"/>
<evidence type="ECO:0000313" key="4">
    <source>
        <dbReference type="Proteomes" id="UP000289260"/>
    </source>
</evidence>
<dbReference type="EMBL" id="CP035806">
    <property type="protein sequence ID" value="QBE47551.1"/>
    <property type="molecule type" value="Genomic_DNA"/>
</dbReference>
<keyword evidence="3" id="KW-0406">Ion transport</keyword>
<feature type="domain" description="Potassium channel" evidence="2">
    <location>
        <begin position="94"/>
        <end position="169"/>
    </location>
</feature>
<keyword evidence="1" id="KW-0472">Membrane</keyword>
<feature type="transmembrane region" description="Helical" evidence="1">
    <location>
        <begin position="21"/>
        <end position="42"/>
    </location>
</feature>
<sequence length="192" mass="20166">MSRDDAGVLAARSTRLSRRTLLWVLVRSGATGLGLFVAYWFLPLDAIDSPPLLYFIGGTALFALSVVWQLRIIAVSPIPVLRAVEAIALLLPLAILVSAGAYVVMSSVDPDAFNEPLDKIDAVYFSATVLTTVGFGDIVPVASSARVAVAIQMLLNLVIVAVVVRAITAATNHSRASRAPGAERSAAPPTAD</sequence>
<protein>
    <submittedName>
        <fullName evidence="3">Two pore domain potassium channel family protein</fullName>
    </submittedName>
</protein>
<dbReference type="OrthoDB" id="9799090at2"/>
<proteinExistence type="predicted"/>
<name>A0A4P6KCD0_9MICO</name>
<dbReference type="InterPro" id="IPR013099">
    <property type="entry name" value="K_chnl_dom"/>
</dbReference>
<dbReference type="Gene3D" id="1.10.287.70">
    <property type="match status" value="1"/>
</dbReference>
<dbReference type="Pfam" id="PF07885">
    <property type="entry name" value="Ion_trans_2"/>
    <property type="match status" value="1"/>
</dbReference>
<gene>
    <name evidence="3" type="ORF">EVS81_00815</name>
</gene>
<keyword evidence="1" id="KW-0812">Transmembrane</keyword>
<keyword evidence="3" id="KW-0407">Ion channel</keyword>
<dbReference type="GO" id="GO:0034220">
    <property type="term" value="P:monoatomic ion transmembrane transport"/>
    <property type="evidence" value="ECO:0007669"/>
    <property type="project" value="UniProtKB-KW"/>
</dbReference>
<keyword evidence="4" id="KW-1185">Reference proteome</keyword>
<keyword evidence="3" id="KW-0813">Transport</keyword>
<feature type="transmembrane region" description="Helical" evidence="1">
    <location>
        <begin position="86"/>
        <end position="105"/>
    </location>
</feature>
<organism evidence="3 4">
    <name type="scientific">Leucobacter triazinivorans</name>
    <dbReference type="NCBI Taxonomy" id="1784719"/>
    <lineage>
        <taxon>Bacteria</taxon>
        <taxon>Bacillati</taxon>
        <taxon>Actinomycetota</taxon>
        <taxon>Actinomycetes</taxon>
        <taxon>Micrococcales</taxon>
        <taxon>Microbacteriaceae</taxon>
        <taxon>Leucobacter</taxon>
    </lineage>
</organism>
<dbReference type="AlphaFoldDB" id="A0A4P6KCD0"/>
<feature type="transmembrane region" description="Helical" evidence="1">
    <location>
        <begin position="147"/>
        <end position="168"/>
    </location>
</feature>
<accession>A0A4P6KCD0</accession>
<evidence type="ECO:0000313" key="3">
    <source>
        <dbReference type="EMBL" id="QBE47551.1"/>
    </source>
</evidence>
<feature type="transmembrane region" description="Helical" evidence="1">
    <location>
        <begin position="54"/>
        <end position="74"/>
    </location>
</feature>
<keyword evidence="1" id="KW-1133">Transmembrane helix</keyword>
<dbReference type="Proteomes" id="UP000289260">
    <property type="component" value="Chromosome"/>
</dbReference>
<evidence type="ECO:0000259" key="2">
    <source>
        <dbReference type="Pfam" id="PF07885"/>
    </source>
</evidence>
<dbReference type="RefSeq" id="WP_130108709.1">
    <property type="nucleotide sequence ID" value="NZ_CP035806.1"/>
</dbReference>